<protein>
    <submittedName>
        <fullName evidence="1">Uncharacterized protein</fullName>
    </submittedName>
</protein>
<proteinExistence type="predicted"/>
<gene>
    <name evidence="1" type="ORF">FHS12_005161</name>
</gene>
<sequence length="119" mass="13505">MPAPKARKRTQKVRYRGSQHFLHGEYDFIRECCCQDVNQHGLALPNVVLYNPETDVRLSHVRPESWVPVDTSDASGIGTVECDLCDWTHDTRDWADALSAKADHYHQAHGQRLPIPLAS</sequence>
<dbReference type="EMBL" id="JACHXG010000017">
    <property type="protein sequence ID" value="MBB3092184.1"/>
    <property type="molecule type" value="Genomic_DNA"/>
</dbReference>
<organism evidence="1 2">
    <name type="scientific">Nocardioides albus</name>
    <dbReference type="NCBI Taxonomy" id="1841"/>
    <lineage>
        <taxon>Bacteria</taxon>
        <taxon>Bacillati</taxon>
        <taxon>Actinomycetota</taxon>
        <taxon>Actinomycetes</taxon>
        <taxon>Propionibacteriales</taxon>
        <taxon>Nocardioidaceae</taxon>
        <taxon>Nocardioides</taxon>
    </lineage>
</organism>
<dbReference type="AlphaFoldDB" id="A0A7W5FBB6"/>
<evidence type="ECO:0000313" key="2">
    <source>
        <dbReference type="Proteomes" id="UP000577707"/>
    </source>
</evidence>
<dbReference type="Proteomes" id="UP000577707">
    <property type="component" value="Unassembled WGS sequence"/>
</dbReference>
<comment type="caution">
    <text evidence="1">The sequence shown here is derived from an EMBL/GenBank/DDBJ whole genome shotgun (WGS) entry which is preliminary data.</text>
</comment>
<name>A0A7W5FBB6_9ACTN</name>
<evidence type="ECO:0000313" key="1">
    <source>
        <dbReference type="EMBL" id="MBB3092184.1"/>
    </source>
</evidence>
<dbReference type="RefSeq" id="WP_183551779.1">
    <property type="nucleotide sequence ID" value="NZ_BMQT01000017.1"/>
</dbReference>
<reference evidence="1 2" key="1">
    <citation type="submission" date="2020-08" db="EMBL/GenBank/DDBJ databases">
        <title>Genomic Encyclopedia of Type Strains, Phase III (KMG-III): the genomes of soil and plant-associated and newly described type strains.</title>
        <authorList>
            <person name="Whitman W."/>
        </authorList>
    </citation>
    <scope>NUCLEOTIDE SEQUENCE [LARGE SCALE GENOMIC DNA]</scope>
    <source>
        <strain evidence="1 2">CECT 3302</strain>
    </source>
</reference>
<accession>A0A7W5FBB6</accession>
<keyword evidence="2" id="KW-1185">Reference proteome</keyword>